<comment type="caution">
    <text evidence="1">The sequence shown here is derived from an EMBL/GenBank/DDBJ whole genome shotgun (WGS) entry which is preliminary data.</text>
</comment>
<protein>
    <recommendedName>
        <fullName evidence="3">Transposase</fullName>
    </recommendedName>
</protein>
<keyword evidence="2" id="KW-1185">Reference proteome</keyword>
<proteinExistence type="predicted"/>
<dbReference type="Proteomes" id="UP001156629">
    <property type="component" value="Unassembled WGS sequence"/>
</dbReference>
<organism evidence="1 2">
    <name type="scientific">Gluconobacter kondonii</name>
    <dbReference type="NCBI Taxonomy" id="941463"/>
    <lineage>
        <taxon>Bacteria</taxon>
        <taxon>Pseudomonadati</taxon>
        <taxon>Pseudomonadota</taxon>
        <taxon>Alphaproteobacteria</taxon>
        <taxon>Acetobacterales</taxon>
        <taxon>Acetobacteraceae</taxon>
        <taxon>Gluconobacter</taxon>
    </lineage>
</organism>
<evidence type="ECO:0000313" key="1">
    <source>
        <dbReference type="EMBL" id="GLQ64626.1"/>
    </source>
</evidence>
<evidence type="ECO:0000313" key="2">
    <source>
        <dbReference type="Proteomes" id="UP001156629"/>
    </source>
</evidence>
<accession>A0ABQ5WMK5</accession>
<dbReference type="EMBL" id="BSNV01000002">
    <property type="protein sequence ID" value="GLQ64626.1"/>
    <property type="molecule type" value="Genomic_DNA"/>
</dbReference>
<name>A0ABQ5WMK5_9PROT</name>
<sequence>MFRTAELCQTLLQFLHFRAKHEAAMCHNSIYALLDAATEARLLGGKVEKSNLPCHGAIISGSGWETVTGSPPSRL</sequence>
<gene>
    <name evidence="1" type="ORF">GCM10007870_02100</name>
</gene>
<evidence type="ECO:0008006" key="3">
    <source>
        <dbReference type="Google" id="ProtNLM"/>
    </source>
</evidence>
<reference evidence="2" key="1">
    <citation type="journal article" date="2019" name="Int. J. Syst. Evol. Microbiol.">
        <title>The Global Catalogue of Microorganisms (GCM) 10K type strain sequencing project: providing services to taxonomists for standard genome sequencing and annotation.</title>
        <authorList>
            <consortium name="The Broad Institute Genomics Platform"/>
            <consortium name="The Broad Institute Genome Sequencing Center for Infectious Disease"/>
            <person name="Wu L."/>
            <person name="Ma J."/>
        </authorList>
    </citation>
    <scope>NUCLEOTIDE SEQUENCE [LARGE SCALE GENOMIC DNA]</scope>
    <source>
        <strain evidence="2">NBRC 3266</strain>
    </source>
</reference>